<dbReference type="Gene3D" id="3.40.50.1980">
    <property type="entry name" value="Nitrogenase molybdenum iron protein domain"/>
    <property type="match status" value="2"/>
</dbReference>
<name>A0A852WI21_PSEA5</name>
<dbReference type="GeneID" id="98054922"/>
<dbReference type="SUPFAM" id="SSF53807">
    <property type="entry name" value="Helical backbone' metal receptor"/>
    <property type="match status" value="1"/>
</dbReference>
<dbReference type="AlphaFoldDB" id="A0A852WI21"/>
<reference evidence="4 5" key="1">
    <citation type="submission" date="2020-07" db="EMBL/GenBank/DDBJ databases">
        <title>Sequencing the genomes of 1000 actinobacteria strains.</title>
        <authorList>
            <person name="Klenk H.-P."/>
        </authorList>
    </citation>
    <scope>NUCLEOTIDE SEQUENCE [LARGE SCALE GENOMIC DNA]</scope>
    <source>
        <strain evidence="4 5">DSM 44749</strain>
    </source>
</reference>
<feature type="domain" description="Fe/B12 periplasmic-binding" evidence="3">
    <location>
        <begin position="117"/>
        <end position="340"/>
    </location>
</feature>
<evidence type="ECO:0000313" key="5">
    <source>
        <dbReference type="Proteomes" id="UP000549695"/>
    </source>
</evidence>
<comment type="caution">
    <text evidence="4">The sequence shown here is derived from an EMBL/GenBank/DDBJ whole genome shotgun (WGS) entry which is preliminary data.</text>
</comment>
<organism evidence="4 5">
    <name type="scientific">Pseudonocardia alni</name>
    <name type="common">Amycolata alni</name>
    <dbReference type="NCBI Taxonomy" id="33907"/>
    <lineage>
        <taxon>Bacteria</taxon>
        <taxon>Bacillati</taxon>
        <taxon>Actinomycetota</taxon>
        <taxon>Actinomycetes</taxon>
        <taxon>Pseudonocardiales</taxon>
        <taxon>Pseudonocardiaceae</taxon>
        <taxon>Pseudonocardia</taxon>
    </lineage>
</organism>
<feature type="signal peptide" evidence="2">
    <location>
        <begin position="1"/>
        <end position="24"/>
    </location>
</feature>
<dbReference type="InterPro" id="IPR002491">
    <property type="entry name" value="ABC_transptr_periplasmic_BD"/>
</dbReference>
<feature type="chain" id="PRO_5032843128" evidence="2">
    <location>
        <begin position="25"/>
        <end position="398"/>
    </location>
</feature>
<dbReference type="Pfam" id="PF01497">
    <property type="entry name" value="Peripla_BP_2"/>
    <property type="match status" value="1"/>
</dbReference>
<gene>
    <name evidence="4" type="ORF">HDA37_005267</name>
</gene>
<evidence type="ECO:0000259" key="3">
    <source>
        <dbReference type="Pfam" id="PF01497"/>
    </source>
</evidence>
<dbReference type="PANTHER" id="PTHR30535:SF34">
    <property type="entry name" value="MOLYBDATE-BINDING PROTEIN MOLA"/>
    <property type="match status" value="1"/>
</dbReference>
<dbReference type="RefSeq" id="WP_179762553.1">
    <property type="nucleotide sequence ID" value="NZ_BAAAJZ010000011.1"/>
</dbReference>
<dbReference type="Proteomes" id="UP000549695">
    <property type="component" value="Unassembled WGS sequence"/>
</dbReference>
<evidence type="ECO:0000313" key="4">
    <source>
        <dbReference type="EMBL" id="NYG04982.1"/>
    </source>
</evidence>
<dbReference type="InterPro" id="IPR050902">
    <property type="entry name" value="ABC_Transporter_SBP"/>
</dbReference>
<sequence>MTRPRWVFAALLALSLVAGCSAPAAAPQAPGGAGAAAQDCVPGAASAPDDTVAFSHATNVTITGGDGYRVLTVRTPFPGGQPQSVVLVGCGQGDPALPAALAGAPVVHTPVSGIFAGSTTQLPMITELGGLDRITGVGGAALVTDPAVRGRVESGAAVDFAPNATIDAEAVVAAAPPVVLSAGTDDPAFPALAAAGIPVVGWADYLETGPLGQAEWIKVVGALTGQDARAAEVFDGIAGRYTDLAGRVRGLPPTPIVAGQPYQGTWNVPAAESTAGILFRDAGATWLGAGMPGTGTQAQSLERVLADDGDARIWLADGPFASTADVATLDPRLSSLTAARPGGQLWTRDRATTADGGNALYERGALHQDEILADLVAILHPQALPGHAFTYYRQVPAG</sequence>
<evidence type="ECO:0000256" key="1">
    <source>
        <dbReference type="ARBA" id="ARBA00008814"/>
    </source>
</evidence>
<evidence type="ECO:0000256" key="2">
    <source>
        <dbReference type="SAM" id="SignalP"/>
    </source>
</evidence>
<dbReference type="EMBL" id="JACCCZ010000001">
    <property type="protein sequence ID" value="NYG04982.1"/>
    <property type="molecule type" value="Genomic_DNA"/>
</dbReference>
<dbReference type="PROSITE" id="PS51257">
    <property type="entry name" value="PROKAR_LIPOPROTEIN"/>
    <property type="match status" value="1"/>
</dbReference>
<proteinExistence type="inferred from homology"/>
<keyword evidence="5" id="KW-1185">Reference proteome</keyword>
<dbReference type="PANTHER" id="PTHR30535">
    <property type="entry name" value="VITAMIN B12-BINDING PROTEIN"/>
    <property type="match status" value="1"/>
</dbReference>
<protein>
    <submittedName>
        <fullName evidence="4">Iron complex transport system substrate-binding protein</fullName>
    </submittedName>
</protein>
<comment type="similarity">
    <text evidence="1">Belongs to the bacterial solute-binding protein 8 family.</text>
</comment>
<dbReference type="GO" id="GO:0071281">
    <property type="term" value="P:cellular response to iron ion"/>
    <property type="evidence" value="ECO:0007669"/>
    <property type="project" value="TreeGrafter"/>
</dbReference>
<keyword evidence="2" id="KW-0732">Signal</keyword>
<accession>A0A852WI21</accession>